<feature type="compositionally biased region" description="Low complexity" evidence="1">
    <location>
        <begin position="413"/>
        <end position="430"/>
    </location>
</feature>
<dbReference type="PANTHER" id="PTHR24148:SF82">
    <property type="entry name" value="HETEROKARYON INCOMPATIBILITY DOMAIN-CONTAINING PROTEIN"/>
    <property type="match status" value="1"/>
</dbReference>
<feature type="region of interest" description="Disordered" evidence="1">
    <location>
        <begin position="444"/>
        <end position="469"/>
    </location>
</feature>
<dbReference type="AlphaFoldDB" id="A0A1V8T4F1"/>
<protein>
    <recommendedName>
        <fullName evidence="2">J domain-containing protein</fullName>
    </recommendedName>
</protein>
<feature type="compositionally biased region" description="Polar residues" evidence="1">
    <location>
        <begin position="324"/>
        <end position="335"/>
    </location>
</feature>
<name>A0A1V8T4F1_9PEZI</name>
<feature type="region of interest" description="Disordered" evidence="1">
    <location>
        <begin position="129"/>
        <end position="161"/>
    </location>
</feature>
<dbReference type="PRINTS" id="PR00625">
    <property type="entry name" value="JDOMAIN"/>
</dbReference>
<feature type="region of interest" description="Disordered" evidence="1">
    <location>
        <begin position="290"/>
        <end position="386"/>
    </location>
</feature>
<keyword evidence="4" id="KW-1185">Reference proteome</keyword>
<dbReference type="Pfam" id="PF06985">
    <property type="entry name" value="HET"/>
    <property type="match status" value="1"/>
</dbReference>
<organism evidence="3 4">
    <name type="scientific">Cryoendolithus antarcticus</name>
    <dbReference type="NCBI Taxonomy" id="1507870"/>
    <lineage>
        <taxon>Eukaryota</taxon>
        <taxon>Fungi</taxon>
        <taxon>Dikarya</taxon>
        <taxon>Ascomycota</taxon>
        <taxon>Pezizomycotina</taxon>
        <taxon>Dothideomycetes</taxon>
        <taxon>Dothideomycetidae</taxon>
        <taxon>Cladosporiales</taxon>
        <taxon>Cladosporiaceae</taxon>
        <taxon>Cryoendolithus</taxon>
    </lineage>
</organism>
<dbReference type="PANTHER" id="PTHR24148">
    <property type="entry name" value="ANKYRIN REPEAT DOMAIN-CONTAINING PROTEIN 39 HOMOLOG-RELATED"/>
    <property type="match status" value="1"/>
</dbReference>
<dbReference type="STRING" id="1507870.A0A1V8T4F1"/>
<dbReference type="InterPro" id="IPR036869">
    <property type="entry name" value="J_dom_sf"/>
</dbReference>
<dbReference type="InterPro" id="IPR001623">
    <property type="entry name" value="DnaJ_domain"/>
</dbReference>
<gene>
    <name evidence="3" type="ORF">B0A48_08886</name>
</gene>
<sequence length="1173" mass="132515">MDLWTLPPDPFQALGLERTASHQEIKSRYYFLARRYHPNRNHGTHGPLTGDKTFGSYFTRINEAWTILSSPVRKRRYLEMVELVELQDEVVATHMELEFADREASGSDEWSSSDADDYDMTHLASVNRARSPVPGTPPVNHVPQEPAVNHSPTSPVAEGSRGRAMGRWQSFLNAGKAQVSARTEAHEAALRRKKLHKYKLRERDFFCDYRDAMVAKIEAEIEAERRREQYETLKWKRQKIEIPIPTSIGRRVRKAQQMHKVVNIFKSSTRPPSTVPGLQRKPTLSLRAHVLSNNDAPRGGEFLTVSSPSMMRGPSNADWKGYSSDISGDQTSSDDNGIYPIERRSLRSPSAVSRRRMPHPNIEQPPSRATPPPTPPSEPQQNGTGKHVDDVTFAMLIKRPTGFEGHDCDENADSASQDSSLSRSTSPRRPLNLCRDLIRYKFSNDTEAGPGGSKHRRVRSAPGQVSFVNDSDPDLRLSVPAGPMLRIKTVGKLRFPDHIPHANVHLIPSFEENKLLKPPPETDANPEQLLERLEALDEQVASRFMIKPDIKNIFKFRLICHRPADFHPKHGSFIALSYRRRHVVKKHGDHFTLPLDKEMLQAVWDERIAEDEGLWVDQICIDQGSDEEKSTSMSAMDMVYRSARLVVVVLDDVDLKEHEGVVLENHARAYENMKKVAAGKRFRRQEPPFLEGGGKALLRVLQKVLSSSWFKRAWCRHEMRLARDHLFLLSCHTSGSYRQSVIRLTSSCIAHLLALAIEVPFDANIELLKPALHAFFRDRTEPSASGTDFTAHHGNFTTVVAEVFGMETGGDPRLPAKQREADALRDKVSIILNTMECGLALRPELRSSHAVLSKQECYYSLLMLALAARDPGALCSVGKPMILPPSEGGYQQSVVSFLFEPTNVDAGLNNYRTLNRLPADSHITCHTAESGEHFIHLDLKFLRPDNPHPPGDSTDDMTLARSFMESCEAKKVGRQRKRYLVHDTTANENFGPMREIYIETLACVFACGPDWMRSVCQRYGVSRYREDLVFAFYLMVSLRTMNNRWPPTEWAEQAASFIMDFVNFLVIRGMPRRQLTKPEKWRPVRLRVPGNGQILTFCPAEVDVQPVVPTVLLDADYVHLARLWLAVPRPKGTGWTLVGKSVMFSDDAALASVSADDGMLRVQQRVYGRGGTR</sequence>
<dbReference type="SMART" id="SM00271">
    <property type="entry name" value="DnaJ"/>
    <property type="match status" value="1"/>
</dbReference>
<feature type="region of interest" description="Disordered" evidence="1">
    <location>
        <begin position="402"/>
        <end position="430"/>
    </location>
</feature>
<feature type="domain" description="J" evidence="2">
    <location>
        <begin position="9"/>
        <end position="81"/>
    </location>
</feature>
<reference evidence="4" key="1">
    <citation type="submission" date="2017-03" db="EMBL/GenBank/DDBJ databases">
        <title>Genomes of endolithic fungi from Antarctica.</title>
        <authorList>
            <person name="Coleine C."/>
            <person name="Masonjones S."/>
            <person name="Stajich J.E."/>
        </authorList>
    </citation>
    <scope>NUCLEOTIDE SEQUENCE [LARGE SCALE GENOMIC DNA]</scope>
    <source>
        <strain evidence="4">CCFEE 5527</strain>
    </source>
</reference>
<evidence type="ECO:0000313" key="3">
    <source>
        <dbReference type="EMBL" id="OQO06297.1"/>
    </source>
</evidence>
<dbReference type="Pfam" id="PF00226">
    <property type="entry name" value="DnaJ"/>
    <property type="match status" value="1"/>
</dbReference>
<dbReference type="InParanoid" id="A0A1V8T4F1"/>
<evidence type="ECO:0000313" key="4">
    <source>
        <dbReference type="Proteomes" id="UP000192596"/>
    </source>
</evidence>
<dbReference type="EMBL" id="NAJO01000017">
    <property type="protein sequence ID" value="OQO06297.1"/>
    <property type="molecule type" value="Genomic_DNA"/>
</dbReference>
<accession>A0A1V8T4F1</accession>
<dbReference type="SUPFAM" id="SSF46565">
    <property type="entry name" value="Chaperone J-domain"/>
    <property type="match status" value="1"/>
</dbReference>
<evidence type="ECO:0000256" key="1">
    <source>
        <dbReference type="SAM" id="MobiDB-lite"/>
    </source>
</evidence>
<dbReference type="Gene3D" id="1.10.287.110">
    <property type="entry name" value="DnaJ domain"/>
    <property type="match status" value="1"/>
</dbReference>
<dbReference type="Proteomes" id="UP000192596">
    <property type="component" value="Unassembled WGS sequence"/>
</dbReference>
<comment type="caution">
    <text evidence="3">The sequence shown here is derived from an EMBL/GenBank/DDBJ whole genome shotgun (WGS) entry which is preliminary data.</text>
</comment>
<dbReference type="OrthoDB" id="270167at2759"/>
<proteinExistence type="predicted"/>
<dbReference type="CDD" id="cd06257">
    <property type="entry name" value="DnaJ"/>
    <property type="match status" value="1"/>
</dbReference>
<dbReference type="InterPro" id="IPR052895">
    <property type="entry name" value="HetReg/Transcr_Mod"/>
</dbReference>
<feature type="compositionally biased region" description="Pro residues" evidence="1">
    <location>
        <begin position="368"/>
        <end position="378"/>
    </location>
</feature>
<dbReference type="InterPro" id="IPR010730">
    <property type="entry name" value="HET"/>
</dbReference>
<evidence type="ECO:0000259" key="2">
    <source>
        <dbReference type="PROSITE" id="PS50076"/>
    </source>
</evidence>
<dbReference type="PROSITE" id="PS50076">
    <property type="entry name" value="DNAJ_2"/>
    <property type="match status" value="1"/>
</dbReference>